<gene>
    <name evidence="1" type="ORF">PSON_ATCC_30995.1.T1130086</name>
</gene>
<keyword evidence="2" id="KW-1185">Reference proteome</keyword>
<sequence>MIIKTTQHDDLYLNINKKLFYIQNSIKLDVFEENHISLNIQSLLIYHSQSSFDQSMTKKKEELIKLILIEQLICIQAITQLILSYLIDVMNILQNVKIINDVFEDKLLQLLWKKQYIFNEKNFCIDQLSYN</sequence>
<reference evidence="1" key="1">
    <citation type="submission" date="2021-01" db="EMBL/GenBank/DDBJ databases">
        <authorList>
            <consortium name="Genoscope - CEA"/>
            <person name="William W."/>
        </authorList>
    </citation>
    <scope>NUCLEOTIDE SEQUENCE</scope>
</reference>
<protein>
    <submittedName>
        <fullName evidence="1">Uncharacterized protein</fullName>
    </submittedName>
</protein>
<comment type="caution">
    <text evidence="1">The sequence shown here is derived from an EMBL/GenBank/DDBJ whole genome shotgun (WGS) entry which is preliminary data.</text>
</comment>
<evidence type="ECO:0000313" key="2">
    <source>
        <dbReference type="Proteomes" id="UP000692954"/>
    </source>
</evidence>
<dbReference type="EMBL" id="CAJJDN010000113">
    <property type="protein sequence ID" value="CAD8117231.1"/>
    <property type="molecule type" value="Genomic_DNA"/>
</dbReference>
<evidence type="ECO:0000313" key="1">
    <source>
        <dbReference type="EMBL" id="CAD8117231.1"/>
    </source>
</evidence>
<name>A0A8S1QPK7_9CILI</name>
<dbReference type="Proteomes" id="UP000692954">
    <property type="component" value="Unassembled WGS sequence"/>
</dbReference>
<proteinExistence type="predicted"/>
<organism evidence="1 2">
    <name type="scientific">Paramecium sonneborni</name>
    <dbReference type="NCBI Taxonomy" id="65129"/>
    <lineage>
        <taxon>Eukaryota</taxon>
        <taxon>Sar</taxon>
        <taxon>Alveolata</taxon>
        <taxon>Ciliophora</taxon>
        <taxon>Intramacronucleata</taxon>
        <taxon>Oligohymenophorea</taxon>
        <taxon>Peniculida</taxon>
        <taxon>Parameciidae</taxon>
        <taxon>Paramecium</taxon>
    </lineage>
</organism>
<accession>A0A8S1QPK7</accession>
<dbReference type="AlphaFoldDB" id="A0A8S1QPK7"/>